<keyword evidence="1" id="KW-0472">Membrane</keyword>
<feature type="transmembrane region" description="Helical" evidence="1">
    <location>
        <begin position="37"/>
        <end position="58"/>
    </location>
</feature>
<dbReference type="AlphaFoldDB" id="A0A0K8RR88"/>
<dbReference type="InterPro" id="IPR036259">
    <property type="entry name" value="MFS_trans_sf"/>
</dbReference>
<sequence length="231" mass="24956">ALFYHSCIESFSVTSVMVASSVLASVGIMASGLAPNIAWISVTLGVIHGFGAGTTYMSGNLLMMMYFDKLRGVALGFTSVGLTLAGLVFPRLLSALKDAYGFSGSLFIWGALIMNLIPLTCSLKVPPWHSPTKHGHSSAPSNSLVASNDINRSHKYGTDRCGNSDSPRSTHPSFWKSLKDVTRNPVFYVLLLSTAIFYAVEYVIFTTIVDYAVDNGTDESTALWLNYPGTY</sequence>
<dbReference type="Gene3D" id="1.20.1250.20">
    <property type="entry name" value="MFS general substrate transporter like domains"/>
    <property type="match status" value="1"/>
</dbReference>
<keyword evidence="1" id="KW-1133">Transmembrane helix</keyword>
<dbReference type="InterPro" id="IPR050327">
    <property type="entry name" value="Proton-linked_MCT"/>
</dbReference>
<protein>
    <submittedName>
        <fullName evidence="2">Putative monocarboxylate transporter</fullName>
    </submittedName>
</protein>
<reference evidence="2" key="1">
    <citation type="submission" date="2012-12" db="EMBL/GenBank/DDBJ databases">
        <title>Identification and characterization of a phenylalanine ammonia-lyase gene family in Isatis indigotica Fort.</title>
        <authorList>
            <person name="Liu Q."/>
            <person name="Chen J."/>
            <person name="Zhou X."/>
            <person name="Di P."/>
            <person name="Xiao Y."/>
            <person name="Xuan H."/>
            <person name="Zhang L."/>
            <person name="Chen W."/>
        </authorList>
    </citation>
    <scope>NUCLEOTIDE SEQUENCE</scope>
    <source>
        <tissue evidence="2">Salivary gland</tissue>
    </source>
</reference>
<organism evidence="2">
    <name type="scientific">Ixodes ricinus</name>
    <name type="common">Common tick</name>
    <name type="synonym">Acarus ricinus</name>
    <dbReference type="NCBI Taxonomy" id="34613"/>
    <lineage>
        <taxon>Eukaryota</taxon>
        <taxon>Metazoa</taxon>
        <taxon>Ecdysozoa</taxon>
        <taxon>Arthropoda</taxon>
        <taxon>Chelicerata</taxon>
        <taxon>Arachnida</taxon>
        <taxon>Acari</taxon>
        <taxon>Parasitiformes</taxon>
        <taxon>Ixodida</taxon>
        <taxon>Ixodoidea</taxon>
        <taxon>Ixodidae</taxon>
        <taxon>Ixodinae</taxon>
        <taxon>Ixodes</taxon>
    </lineage>
</organism>
<feature type="non-terminal residue" evidence="2">
    <location>
        <position position="1"/>
    </location>
</feature>
<dbReference type="EMBL" id="GADI01000689">
    <property type="protein sequence ID" value="JAA73119.1"/>
    <property type="molecule type" value="mRNA"/>
</dbReference>
<dbReference type="Pfam" id="PF07690">
    <property type="entry name" value="MFS_1"/>
    <property type="match status" value="1"/>
</dbReference>
<dbReference type="PANTHER" id="PTHR11360:SF303">
    <property type="entry name" value="MAJOR FACILITATOR SUPERFAMILY (MFS) PROFILE DOMAIN-CONTAINING PROTEIN"/>
    <property type="match status" value="1"/>
</dbReference>
<evidence type="ECO:0000256" key="1">
    <source>
        <dbReference type="SAM" id="Phobius"/>
    </source>
</evidence>
<evidence type="ECO:0000313" key="2">
    <source>
        <dbReference type="EMBL" id="JAA73119.1"/>
    </source>
</evidence>
<name>A0A0K8RR88_IXORI</name>
<keyword evidence="1" id="KW-0812">Transmembrane</keyword>
<feature type="transmembrane region" description="Helical" evidence="1">
    <location>
        <begin position="99"/>
        <end position="117"/>
    </location>
</feature>
<dbReference type="SUPFAM" id="SSF103473">
    <property type="entry name" value="MFS general substrate transporter"/>
    <property type="match status" value="1"/>
</dbReference>
<dbReference type="PANTHER" id="PTHR11360">
    <property type="entry name" value="MONOCARBOXYLATE TRANSPORTER"/>
    <property type="match status" value="1"/>
</dbReference>
<proteinExistence type="evidence at transcript level"/>
<feature type="transmembrane region" description="Helical" evidence="1">
    <location>
        <begin position="186"/>
        <end position="205"/>
    </location>
</feature>
<feature type="transmembrane region" description="Helical" evidence="1">
    <location>
        <begin position="12"/>
        <end position="31"/>
    </location>
</feature>
<dbReference type="GO" id="GO:0008028">
    <property type="term" value="F:monocarboxylic acid transmembrane transporter activity"/>
    <property type="evidence" value="ECO:0007669"/>
    <property type="project" value="TreeGrafter"/>
</dbReference>
<dbReference type="InterPro" id="IPR011701">
    <property type="entry name" value="MFS"/>
</dbReference>
<accession>A0A0K8RR88</accession>
<feature type="transmembrane region" description="Helical" evidence="1">
    <location>
        <begin position="70"/>
        <end position="93"/>
    </location>
</feature>